<dbReference type="KEGG" id="lua:D4A81_08795"/>
<protein>
    <submittedName>
        <fullName evidence="2">Uncharacterized protein</fullName>
    </submittedName>
</protein>
<dbReference type="Proteomes" id="UP000265562">
    <property type="component" value="Chromosome"/>
</dbReference>
<evidence type="ECO:0000256" key="1">
    <source>
        <dbReference type="SAM" id="MobiDB-lite"/>
    </source>
</evidence>
<accession>A0A385Q159</accession>
<organism evidence="2 3">
    <name type="scientific">Lachnoanaerobaculum umeaense</name>
    <dbReference type="NCBI Taxonomy" id="617123"/>
    <lineage>
        <taxon>Bacteria</taxon>
        <taxon>Bacillati</taxon>
        <taxon>Bacillota</taxon>
        <taxon>Clostridia</taxon>
        <taxon>Lachnospirales</taxon>
        <taxon>Lachnospiraceae</taxon>
        <taxon>Lachnoanaerobaculum</taxon>
    </lineage>
</organism>
<dbReference type="RefSeq" id="WP_111524629.1">
    <property type="nucleotide sequence ID" value="NZ_CP032364.1"/>
</dbReference>
<gene>
    <name evidence="2" type="ORF">D4A81_08795</name>
</gene>
<feature type="region of interest" description="Disordered" evidence="1">
    <location>
        <begin position="28"/>
        <end position="56"/>
    </location>
</feature>
<sequence length="283" mass="31529">MKNIKKILVIGVLVTASLIIIGCGKSDNGTSSTVNSDSTANESKVEETTKVQANKTRTKTSDFKQGETLGTIGMIDLDENSLFPKAGFIEAGGSSILGFDENKGERATCSFKQECVDKRSAEEIWHVEYSEDLERIPDILKGLTLIWDSFFEDGRMYKMYSEQQYEVIVDNTEKINYSGVDFIKEEGHIDITRKDPSNTYDPELVRTGYIAYYYFSPEGAGSSAADDVFGYGMGMAVWLIRPADMSNTEEAKTMEENYEKLKKSSEASMNTLTSYKIIYGSGK</sequence>
<name>A0A385Q159_9FIRM</name>
<dbReference type="OrthoDB" id="2037426at2"/>
<reference evidence="2 3" key="1">
    <citation type="submission" date="2018-09" db="EMBL/GenBank/DDBJ databases">
        <title>Genome sequencing of Lachnoanaerobaculum umeaense DSM 23576.</title>
        <authorList>
            <person name="Kook J.-K."/>
            <person name="Park S.-N."/>
            <person name="Lim Y.K."/>
        </authorList>
    </citation>
    <scope>NUCLEOTIDE SEQUENCE [LARGE SCALE GENOMIC DNA]</scope>
    <source>
        <strain evidence="3">DSM 23576 \ CCUG 58757</strain>
    </source>
</reference>
<keyword evidence="3" id="KW-1185">Reference proteome</keyword>
<dbReference type="PROSITE" id="PS51257">
    <property type="entry name" value="PROKAR_LIPOPROTEIN"/>
    <property type="match status" value="1"/>
</dbReference>
<proteinExistence type="predicted"/>
<dbReference type="AlphaFoldDB" id="A0A385Q159"/>
<evidence type="ECO:0000313" key="3">
    <source>
        <dbReference type="Proteomes" id="UP000265562"/>
    </source>
</evidence>
<evidence type="ECO:0000313" key="2">
    <source>
        <dbReference type="EMBL" id="AYB00033.1"/>
    </source>
</evidence>
<dbReference type="EMBL" id="CP032364">
    <property type="protein sequence ID" value="AYB00033.1"/>
    <property type="molecule type" value="Genomic_DNA"/>
</dbReference>
<feature type="compositionally biased region" description="Polar residues" evidence="1">
    <location>
        <begin position="28"/>
        <end position="42"/>
    </location>
</feature>